<dbReference type="KEGG" id="pan:PODANSg2784"/>
<evidence type="ECO:0000313" key="5">
    <source>
        <dbReference type="EMBL" id="CAP66422.1"/>
    </source>
</evidence>
<dbReference type="eggNOG" id="ENOG502T53H">
    <property type="taxonomic scope" value="Eukaryota"/>
</dbReference>
<dbReference type="VEuPathDB" id="FungiDB:PODANS_4_3935"/>
<reference evidence="5 7" key="1">
    <citation type="journal article" date="2008" name="Genome Biol.">
        <title>The genome sequence of the model ascomycete fungus Podospora anserina.</title>
        <authorList>
            <person name="Espagne E."/>
            <person name="Lespinet O."/>
            <person name="Malagnac F."/>
            <person name="Da Silva C."/>
            <person name="Jaillon O."/>
            <person name="Porcel B.M."/>
            <person name="Couloux A."/>
            <person name="Aury J.-M."/>
            <person name="Segurens B."/>
            <person name="Poulain J."/>
            <person name="Anthouard V."/>
            <person name="Grossetete S."/>
            <person name="Khalili H."/>
            <person name="Coppin E."/>
            <person name="Dequard-Chablat M."/>
            <person name="Picard M."/>
            <person name="Contamine V."/>
            <person name="Arnaise S."/>
            <person name="Bourdais A."/>
            <person name="Berteaux-Lecellier V."/>
            <person name="Gautheret D."/>
            <person name="de Vries R.P."/>
            <person name="Battaglia E."/>
            <person name="Coutinho P.M."/>
            <person name="Danchin E.G.J."/>
            <person name="Henrissat B."/>
            <person name="El Khoury R."/>
            <person name="Sainsard-Chanet A."/>
            <person name="Boivin A."/>
            <person name="Pinan-Lucarre B."/>
            <person name="Sellem C.H."/>
            <person name="Debuchy R."/>
            <person name="Wincker P."/>
            <person name="Weissenbach J."/>
            <person name="Silar P."/>
        </authorList>
    </citation>
    <scope>NUCLEOTIDE SEQUENCE [LARGE SCALE GENOMIC DNA]</scope>
    <source>
        <strain evidence="7">S / ATCC MYA-4624 / DSM 980 / FGSC 10383</strain>
        <strain evidence="5">S mat+</strain>
    </source>
</reference>
<dbReference type="Pfam" id="PF00023">
    <property type="entry name" value="Ank"/>
    <property type="match status" value="1"/>
</dbReference>
<organism evidence="5">
    <name type="scientific">Podospora anserina (strain S / ATCC MYA-4624 / DSM 980 / FGSC 10383)</name>
    <name type="common">Pleurage anserina</name>
    <dbReference type="NCBI Taxonomy" id="515849"/>
    <lineage>
        <taxon>Eukaryota</taxon>
        <taxon>Fungi</taxon>
        <taxon>Dikarya</taxon>
        <taxon>Ascomycota</taxon>
        <taxon>Pezizomycotina</taxon>
        <taxon>Sordariomycetes</taxon>
        <taxon>Sordariomycetidae</taxon>
        <taxon>Sordariales</taxon>
        <taxon>Podosporaceae</taxon>
        <taxon>Podospora</taxon>
        <taxon>Podospora anserina</taxon>
    </lineage>
</organism>
<dbReference type="SUPFAM" id="SSF48403">
    <property type="entry name" value="Ankyrin repeat"/>
    <property type="match status" value="1"/>
</dbReference>
<dbReference type="AlphaFoldDB" id="B2AQJ5"/>
<evidence type="ECO:0000256" key="1">
    <source>
        <dbReference type="ARBA" id="ARBA00012210"/>
    </source>
</evidence>
<dbReference type="Gene3D" id="1.25.40.20">
    <property type="entry name" value="Ankyrin repeat-containing domain"/>
    <property type="match status" value="1"/>
</dbReference>
<evidence type="ECO:0000256" key="3">
    <source>
        <dbReference type="ARBA" id="ARBA00023043"/>
    </source>
</evidence>
<dbReference type="InterPro" id="IPR036770">
    <property type="entry name" value="Ankyrin_rpt-contain_sf"/>
</dbReference>
<sequence length="307" mass="33564">MAVQHAQHHEKSPRTGHTALHDMCTTTGKSTKTTTVIESLLEKGADPTATLNAASSQLTAIHLASYHNNVAALEAIKESMTTTRTFTYTPQYQINTRYTQFQPTNYTGQWKWKNLLKQQDFRGMTPLHWAATGVCPEAIEFLLKEVEDAGLRQEVIDSKDREGRTALLVVGLGCNKLGDKDAVTKIAKALVKAGASPDVADWRGQTPRGMLTDLEIEKPAFPQKEQQTYGVAGGYYQGYGGYQGYRYQGYQGGGQQSDVCRFGEGLATKEVGLGEGHNSSCEKLTPNCIFEAITNFVVDLGMDATLG</sequence>
<dbReference type="InterPro" id="IPR002110">
    <property type="entry name" value="Ankyrin_rpt"/>
</dbReference>
<name>B2AQJ5_PODAN</name>
<dbReference type="GeneID" id="6190230"/>
<evidence type="ECO:0000256" key="2">
    <source>
        <dbReference type="ARBA" id="ARBA00022737"/>
    </source>
</evidence>
<keyword evidence="2" id="KW-0677">Repeat</keyword>
<evidence type="ECO:0000256" key="4">
    <source>
        <dbReference type="SAM" id="MobiDB-lite"/>
    </source>
</evidence>
<dbReference type="EC" id="2.3.1.225" evidence="1"/>
<dbReference type="SMART" id="SM00248">
    <property type="entry name" value="ANK"/>
    <property type="match status" value="4"/>
</dbReference>
<keyword evidence="3" id="KW-0040">ANK repeat</keyword>
<proteinExistence type="predicted"/>
<dbReference type="EMBL" id="CU633895">
    <property type="protein sequence ID" value="CAP66422.1"/>
    <property type="molecule type" value="Genomic_DNA"/>
</dbReference>
<protein>
    <recommendedName>
        <fullName evidence="1">protein S-acyltransferase</fullName>
        <ecNumber evidence="1">2.3.1.225</ecNumber>
    </recommendedName>
</protein>
<dbReference type="PANTHER" id="PTHR24161">
    <property type="entry name" value="ANK_REP_REGION DOMAIN-CONTAINING PROTEIN-RELATED"/>
    <property type="match status" value="1"/>
</dbReference>
<dbReference type="Proteomes" id="UP000001197">
    <property type="component" value="Chromosome 4"/>
</dbReference>
<evidence type="ECO:0000313" key="6">
    <source>
        <dbReference type="EMBL" id="CDP28150.1"/>
    </source>
</evidence>
<accession>B2AQJ5</accession>
<feature type="region of interest" description="Disordered" evidence="4">
    <location>
        <begin position="1"/>
        <end position="24"/>
    </location>
</feature>
<dbReference type="OrthoDB" id="539213at2759"/>
<dbReference type="EMBL" id="FO904939">
    <property type="protein sequence ID" value="CDP28150.1"/>
    <property type="molecule type" value="Genomic_DNA"/>
</dbReference>
<dbReference type="GO" id="GO:0019706">
    <property type="term" value="F:protein-cysteine S-palmitoyltransferase activity"/>
    <property type="evidence" value="ECO:0007669"/>
    <property type="project" value="UniProtKB-EC"/>
</dbReference>
<keyword evidence="7" id="KW-1185">Reference proteome</keyword>
<reference evidence="6" key="4">
    <citation type="submission" date="2015-04" db="EMBL/GenBank/DDBJ databases">
        <title>Maintaining two mating types: Structure of the mating type locus and its role in heterokaryosis in Podospora anserina.</title>
        <authorList>
            <person name="Grognet P."/>
            <person name="Bidard F."/>
            <person name="Kuchly C."/>
            <person name="Chan Ho Tong L."/>
            <person name="Coppin E."/>
            <person name="Ait Benkhali J."/>
            <person name="Couloux A."/>
            <person name="Wincker P."/>
            <person name="Debuchy R."/>
            <person name="Silar P."/>
        </authorList>
    </citation>
    <scope>NUCLEOTIDE SEQUENCE</scope>
</reference>
<reference evidence="7" key="3">
    <citation type="journal article" date="2014" name="Genetics">
        <title>Maintaining two mating types: Structure of the mating type locus and its role in heterokaryosis in Podospora anserina.</title>
        <authorList>
            <person name="Grognet P."/>
            <person name="Bidard F."/>
            <person name="Kuchly C."/>
            <person name="Tong L.C.H."/>
            <person name="Coppin E."/>
            <person name="Benkhali J.A."/>
            <person name="Couloux A."/>
            <person name="Wincker P."/>
            <person name="Debuchy R."/>
            <person name="Silar P."/>
        </authorList>
    </citation>
    <scope>GENOME REANNOTATION</scope>
    <source>
        <strain evidence="7">S / ATCC MYA-4624 / DSM 980 / FGSC 10383</strain>
    </source>
</reference>
<evidence type="ECO:0000313" key="7">
    <source>
        <dbReference type="Proteomes" id="UP000001197"/>
    </source>
</evidence>
<dbReference type="HOGENOM" id="CLU_906486_0_0_1"/>
<dbReference type="RefSeq" id="XP_001905757.1">
    <property type="nucleotide sequence ID" value="XM_001905722.1"/>
</dbReference>
<gene>
    <name evidence="5" type="ORF">PODANS_4_3935</name>
</gene>
<reference evidence="5" key="2">
    <citation type="submission" date="2008-07" db="EMBL/GenBank/DDBJ databases">
        <authorList>
            <person name="Genoscope - CEA"/>
        </authorList>
    </citation>
    <scope>NUCLEOTIDE SEQUENCE</scope>
    <source>
        <strain evidence="5">S mat+</strain>
    </source>
</reference>
<dbReference type="PANTHER" id="PTHR24161:SF85">
    <property type="entry name" value="PALMITOYLTRANSFERASE HIP14"/>
    <property type="match status" value="1"/>
</dbReference>